<name>A0A656HDW3_THINJ</name>
<evidence type="ECO:0000313" key="2">
    <source>
        <dbReference type="EMBL" id="EIJ33225.1"/>
    </source>
</evidence>
<gene>
    <name evidence="2" type="ORF">Thini_0587</name>
</gene>
<keyword evidence="3" id="KW-1185">Reference proteome</keyword>
<evidence type="ECO:0000313" key="3">
    <source>
        <dbReference type="Proteomes" id="UP000005317"/>
    </source>
</evidence>
<reference evidence="3" key="1">
    <citation type="journal article" date="2011" name="Stand. Genomic Sci.">
        <title>Genome sequence of the filamentous, gliding Thiothrix nivea neotype strain (JP2(T)).</title>
        <authorList>
            <person name="Lapidus A."/>
            <person name="Nolan M."/>
            <person name="Lucas S."/>
            <person name="Glavina Del Rio T."/>
            <person name="Tice H."/>
            <person name="Cheng J.F."/>
            <person name="Tapia R."/>
            <person name="Han C."/>
            <person name="Goodwin L."/>
            <person name="Pitluck S."/>
            <person name="Liolios K."/>
            <person name="Pagani I."/>
            <person name="Ivanova N."/>
            <person name="Huntemann M."/>
            <person name="Mavromatis K."/>
            <person name="Mikhailova N."/>
            <person name="Pati A."/>
            <person name="Chen A."/>
            <person name="Palaniappan K."/>
            <person name="Land M."/>
            <person name="Brambilla E.M."/>
            <person name="Rohde M."/>
            <person name="Abt B."/>
            <person name="Verbarg S."/>
            <person name="Goker M."/>
            <person name="Bristow J."/>
            <person name="Eisen J.A."/>
            <person name="Markowitz V."/>
            <person name="Hugenholtz P."/>
            <person name="Kyrpides N.C."/>
            <person name="Klenk H.P."/>
            <person name="Woyke T."/>
        </authorList>
    </citation>
    <scope>NUCLEOTIDE SEQUENCE [LARGE SCALE GENOMIC DNA]</scope>
    <source>
        <strain evidence="3">ATCC 35100 / DSM 5205 / JP2</strain>
    </source>
</reference>
<feature type="chain" id="PRO_5025033684" evidence="1">
    <location>
        <begin position="25"/>
        <end position="90"/>
    </location>
</feature>
<dbReference type="EMBL" id="JH651384">
    <property type="protein sequence ID" value="EIJ33225.1"/>
    <property type="molecule type" value="Genomic_DNA"/>
</dbReference>
<feature type="signal peptide" evidence="1">
    <location>
        <begin position="1"/>
        <end position="24"/>
    </location>
</feature>
<proteinExistence type="predicted"/>
<dbReference type="RefSeq" id="WP_002707179.1">
    <property type="nucleotide sequence ID" value="NZ_JH651384.1"/>
</dbReference>
<organism evidence="2 3">
    <name type="scientific">Thiothrix nivea (strain ATCC 35100 / DSM 5205 / JP2)</name>
    <dbReference type="NCBI Taxonomy" id="870187"/>
    <lineage>
        <taxon>Bacteria</taxon>
        <taxon>Pseudomonadati</taxon>
        <taxon>Pseudomonadota</taxon>
        <taxon>Gammaproteobacteria</taxon>
        <taxon>Thiotrichales</taxon>
        <taxon>Thiotrichaceae</taxon>
        <taxon>Thiothrix</taxon>
    </lineage>
</organism>
<dbReference type="Proteomes" id="UP000005317">
    <property type="component" value="Unassembled WGS sequence"/>
</dbReference>
<dbReference type="AlphaFoldDB" id="A0A656HDW3"/>
<evidence type="ECO:0000256" key="1">
    <source>
        <dbReference type="SAM" id="SignalP"/>
    </source>
</evidence>
<protein>
    <submittedName>
        <fullName evidence="2">Uncharacterized protein</fullName>
    </submittedName>
</protein>
<sequence precursor="true">MTGLHKVMGMTVILMAFTSSPAYAYLKYYPIDNAGDEGNSEESWDFYGQLKKLLGANLYGHLLGNDEFLQLQEIVIAHFGDKYMVAAPPK</sequence>
<keyword evidence="1" id="KW-0732">Signal</keyword>
<accession>A0A656HDW3</accession>